<organism evidence="2 3">
    <name type="scientific">Candidatus Dojkabacteria bacterium</name>
    <dbReference type="NCBI Taxonomy" id="2099670"/>
    <lineage>
        <taxon>Bacteria</taxon>
        <taxon>Candidatus Dojkabacteria</taxon>
    </lineage>
</organism>
<evidence type="ECO:0000259" key="1">
    <source>
        <dbReference type="Pfam" id="PF08443"/>
    </source>
</evidence>
<proteinExistence type="predicted"/>
<dbReference type="SUPFAM" id="SSF56059">
    <property type="entry name" value="Glutathione synthetase ATP-binding domain-like"/>
    <property type="match status" value="1"/>
</dbReference>
<reference evidence="2" key="2">
    <citation type="journal article" date="2021" name="Microbiome">
        <title>Successional dynamics and alternative stable states in a saline activated sludge microbial community over 9 years.</title>
        <authorList>
            <person name="Wang Y."/>
            <person name="Ye J."/>
            <person name="Ju F."/>
            <person name="Liu L."/>
            <person name="Boyd J.A."/>
            <person name="Deng Y."/>
            <person name="Parks D.H."/>
            <person name="Jiang X."/>
            <person name="Yin X."/>
            <person name="Woodcroft B.J."/>
            <person name="Tyson G.W."/>
            <person name="Hugenholtz P."/>
            <person name="Polz M.F."/>
            <person name="Zhang T."/>
        </authorList>
    </citation>
    <scope>NUCLEOTIDE SEQUENCE</scope>
    <source>
        <strain evidence="2">HKST-UBA16</strain>
    </source>
</reference>
<dbReference type="InterPro" id="IPR013651">
    <property type="entry name" value="ATP-grasp_RimK-type"/>
</dbReference>
<sequence>MQEKKYLYIDKKQRVPIDGKLPRRVTRILEEFQKASHQADFCYLDQIEINLNSGEIQILANGHDIKEYSHILLGGHVTTTQYELKQFMIDYTENLVCDSRPVVQNAKALKKLPYYNKLYMAKFFIDNSIPHMKGYYTGGNLHLPLAIDYPLIAKSYDGTNRIQQIGNKEVVKKDIYKITSDQEWSDDRLIKARIADYFIQEFSDAGEDFRLFVSKSQFIGGWKRKAATSEFLTVGKNSVYTYYNSPSQEMKNLAEDVAKKLEADFVAVDIINKDNKPYILEISLNPGFHAYENKCQNGEPANIAKAIIESFPED</sequence>
<protein>
    <recommendedName>
        <fullName evidence="1">ATP-grasp fold RimK-type domain-containing protein</fullName>
    </recommendedName>
</protein>
<feature type="domain" description="ATP-grasp fold RimK-type" evidence="1">
    <location>
        <begin position="188"/>
        <end position="309"/>
    </location>
</feature>
<evidence type="ECO:0000313" key="2">
    <source>
        <dbReference type="EMBL" id="MCA9375340.1"/>
    </source>
</evidence>
<reference evidence="2" key="1">
    <citation type="submission" date="2020-04" db="EMBL/GenBank/DDBJ databases">
        <authorList>
            <person name="Zhang T."/>
        </authorList>
    </citation>
    <scope>NUCLEOTIDE SEQUENCE</scope>
    <source>
        <strain evidence="2">HKST-UBA16</strain>
    </source>
</reference>
<dbReference type="Proteomes" id="UP000748332">
    <property type="component" value="Unassembled WGS sequence"/>
</dbReference>
<gene>
    <name evidence="2" type="ORF">KC622_03350</name>
</gene>
<dbReference type="PANTHER" id="PTHR21621:SF0">
    <property type="entry name" value="BETA-CITRYLGLUTAMATE SYNTHASE B-RELATED"/>
    <property type="match status" value="1"/>
</dbReference>
<name>A0A955HXS7_9BACT</name>
<dbReference type="Pfam" id="PF08443">
    <property type="entry name" value="RimK"/>
    <property type="match status" value="1"/>
</dbReference>
<dbReference type="Gene3D" id="3.30.470.20">
    <property type="entry name" value="ATP-grasp fold, B domain"/>
    <property type="match status" value="1"/>
</dbReference>
<dbReference type="PANTHER" id="PTHR21621">
    <property type="entry name" value="RIBOSOMAL PROTEIN S6 MODIFICATION PROTEIN"/>
    <property type="match status" value="1"/>
</dbReference>
<dbReference type="GO" id="GO:0016879">
    <property type="term" value="F:ligase activity, forming carbon-nitrogen bonds"/>
    <property type="evidence" value="ECO:0007669"/>
    <property type="project" value="TreeGrafter"/>
</dbReference>
<dbReference type="EMBL" id="JAGQLM010000150">
    <property type="protein sequence ID" value="MCA9375340.1"/>
    <property type="molecule type" value="Genomic_DNA"/>
</dbReference>
<dbReference type="GO" id="GO:0005737">
    <property type="term" value="C:cytoplasm"/>
    <property type="evidence" value="ECO:0007669"/>
    <property type="project" value="TreeGrafter"/>
</dbReference>
<accession>A0A955HXS7</accession>
<comment type="caution">
    <text evidence="2">The sequence shown here is derived from an EMBL/GenBank/DDBJ whole genome shotgun (WGS) entry which is preliminary data.</text>
</comment>
<dbReference type="AlphaFoldDB" id="A0A955HXS7"/>
<evidence type="ECO:0000313" key="3">
    <source>
        <dbReference type="Proteomes" id="UP000748332"/>
    </source>
</evidence>